<evidence type="ECO:0000256" key="2">
    <source>
        <dbReference type="PIRSR" id="PIRSR613078-1"/>
    </source>
</evidence>
<dbReference type="InterPro" id="IPR027417">
    <property type="entry name" value="P-loop_NTPase"/>
</dbReference>
<dbReference type="InterPro" id="IPR029033">
    <property type="entry name" value="His_PPase_superfam"/>
</dbReference>
<dbReference type="EMBL" id="CP045907">
    <property type="protein sequence ID" value="QQP35134.1"/>
    <property type="molecule type" value="Genomic_DNA"/>
</dbReference>
<evidence type="ECO:0000256" key="4">
    <source>
        <dbReference type="SAM" id="MobiDB-lite"/>
    </source>
</evidence>
<dbReference type="Pfam" id="PF00300">
    <property type="entry name" value="His_Phos_1"/>
    <property type="match status" value="1"/>
</dbReference>
<gene>
    <name evidence="5" type="ORF">FKW44_023276</name>
</gene>
<dbReference type="GO" id="GO:0005524">
    <property type="term" value="F:ATP binding"/>
    <property type="evidence" value="ECO:0007669"/>
    <property type="project" value="UniProtKB-KW"/>
</dbReference>
<proteinExistence type="inferred from homology"/>
<dbReference type="Proteomes" id="UP000595437">
    <property type="component" value="Chromosome 18"/>
</dbReference>
<name>A0A7T8GNQ7_CALRO</name>
<comment type="similarity">
    <text evidence="1">In the C-terminal section; belongs to the phosphoglycerate mutase family.</text>
</comment>
<keyword evidence="6" id="KW-1185">Reference proteome</keyword>
<dbReference type="PROSITE" id="PS00175">
    <property type="entry name" value="PG_MUTASE"/>
    <property type="match status" value="1"/>
</dbReference>
<dbReference type="SUPFAM" id="SSF53254">
    <property type="entry name" value="Phosphoglycerate mutase-like"/>
    <property type="match status" value="1"/>
</dbReference>
<dbReference type="CDD" id="cd07067">
    <property type="entry name" value="HP_PGM_like"/>
    <property type="match status" value="1"/>
</dbReference>
<dbReference type="InterPro" id="IPR001345">
    <property type="entry name" value="PG/BPGM_mutase_AS"/>
</dbReference>
<dbReference type="InterPro" id="IPR003094">
    <property type="entry name" value="6Pfruct_kin"/>
</dbReference>
<feature type="active site" description="Tele-phosphohistidine intermediate" evidence="2">
    <location>
        <position position="153"/>
    </location>
</feature>
<dbReference type="PIRSF" id="PIRSF000709">
    <property type="entry name" value="6PFK_2-Ptase"/>
    <property type="match status" value="1"/>
</dbReference>
<dbReference type="GO" id="GO:0005829">
    <property type="term" value="C:cytosol"/>
    <property type="evidence" value="ECO:0007669"/>
    <property type="project" value="TreeGrafter"/>
</dbReference>
<feature type="active site" description="Proton donor/acceptor" evidence="2">
    <location>
        <position position="227"/>
    </location>
</feature>
<dbReference type="PRINTS" id="PR00991">
    <property type="entry name" value="6PFRUCTKNASE"/>
</dbReference>
<dbReference type="InterPro" id="IPR013078">
    <property type="entry name" value="His_Pase_superF_clade-1"/>
</dbReference>
<dbReference type="GO" id="GO:0003873">
    <property type="term" value="F:6-phosphofructo-2-kinase activity"/>
    <property type="evidence" value="ECO:0007669"/>
    <property type="project" value="InterPro"/>
</dbReference>
<reference evidence="6" key="1">
    <citation type="submission" date="2021-01" db="EMBL/GenBank/DDBJ databases">
        <title>Caligus Genome Assembly.</title>
        <authorList>
            <person name="Gallardo-Escarate C."/>
        </authorList>
    </citation>
    <scope>NUCLEOTIDE SEQUENCE [LARGE SCALE GENOMIC DNA]</scope>
</reference>
<dbReference type="PANTHER" id="PTHR10606">
    <property type="entry name" value="6-PHOSPHOFRUCTO-2-KINASE/FRUCTOSE-2,6-BISPHOSPHATASE"/>
    <property type="match status" value="1"/>
</dbReference>
<protein>
    <recommendedName>
        <fullName evidence="7">6-phosphofructo-2-kinase</fullName>
    </recommendedName>
</protein>
<accession>A0A7T8GNQ7</accession>
<organism evidence="5 6">
    <name type="scientific">Caligus rogercresseyi</name>
    <name type="common">Sea louse</name>
    <dbReference type="NCBI Taxonomy" id="217165"/>
    <lineage>
        <taxon>Eukaryota</taxon>
        <taxon>Metazoa</taxon>
        <taxon>Ecdysozoa</taxon>
        <taxon>Arthropoda</taxon>
        <taxon>Crustacea</taxon>
        <taxon>Multicrustacea</taxon>
        <taxon>Hexanauplia</taxon>
        <taxon>Copepoda</taxon>
        <taxon>Siphonostomatoida</taxon>
        <taxon>Caligidae</taxon>
        <taxon>Caligus</taxon>
    </lineage>
</organism>
<dbReference type="GO" id="GO:0004331">
    <property type="term" value="F:fructose-2,6-bisphosphate 2-phosphatase activity"/>
    <property type="evidence" value="ECO:0007669"/>
    <property type="project" value="TreeGrafter"/>
</dbReference>
<evidence type="ECO:0000313" key="6">
    <source>
        <dbReference type="Proteomes" id="UP000595437"/>
    </source>
</evidence>
<evidence type="ECO:0000256" key="3">
    <source>
        <dbReference type="PIRSR" id="PIRSR613078-2"/>
    </source>
</evidence>
<dbReference type="PANTHER" id="PTHR10606:SF44">
    <property type="entry name" value="6-PHOSPHOFRUCTO 2-KINASE_FRUCTOSE 2,6-BISPHOSPHATASE LONG FORM"/>
    <property type="match status" value="1"/>
</dbReference>
<dbReference type="SMART" id="SM00855">
    <property type="entry name" value="PGAM"/>
    <property type="match status" value="1"/>
</dbReference>
<dbReference type="Gene3D" id="3.40.50.300">
    <property type="entry name" value="P-loop containing nucleotide triphosphate hydrolases"/>
    <property type="match status" value="1"/>
</dbReference>
<feature type="binding site" evidence="3">
    <location>
        <begin position="152"/>
        <end position="159"/>
    </location>
    <ligand>
        <name>substrate</name>
    </ligand>
</feature>
<evidence type="ECO:0000256" key="1">
    <source>
        <dbReference type="ARBA" id="ARBA00008408"/>
    </source>
</evidence>
<dbReference type="GO" id="GO:0006000">
    <property type="term" value="P:fructose metabolic process"/>
    <property type="evidence" value="ECO:0007669"/>
    <property type="project" value="InterPro"/>
</dbReference>
<evidence type="ECO:0000313" key="5">
    <source>
        <dbReference type="EMBL" id="QQP35134.1"/>
    </source>
</evidence>
<dbReference type="Gene3D" id="3.40.50.1240">
    <property type="entry name" value="Phosphoglycerate mutase-like"/>
    <property type="match status" value="1"/>
</dbReference>
<dbReference type="GO" id="GO:0006003">
    <property type="term" value="P:fructose 2,6-bisphosphate metabolic process"/>
    <property type="evidence" value="ECO:0007669"/>
    <property type="project" value="InterPro"/>
</dbReference>
<evidence type="ECO:0008006" key="7">
    <source>
        <dbReference type="Google" id="ProtNLM"/>
    </source>
</evidence>
<feature type="binding site" evidence="3">
    <location>
        <position position="206"/>
    </location>
    <ligand>
        <name>substrate</name>
    </ligand>
</feature>
<dbReference type="OrthoDB" id="267323at2759"/>
<dbReference type="SUPFAM" id="SSF52540">
    <property type="entry name" value="P-loop containing nucleoside triphosphate hydrolases"/>
    <property type="match status" value="1"/>
</dbReference>
<sequence length="413" mass="46694">MTVRENVAKGALVDALKWLFSLGDAVIFDATNTTVARRKWVYEMSMGWKSSEEEEDIETKVIFLESVCNDPEVIDSTVREVKVNGLDYVGMDMAEAQHDFNKRIEHYQKRYVQVGSVPEESHYSYTKIINAGEEFILHRNEGYLHASIYLTRHGESEYNVLGRIGGDSDLTPNGRKYARLLAEYFSKSSSTSTPSGPQVFSSMHKRALQTAGEMNINHHRKWKLLNEIDAGICEELTYEQILGQFPEVYRARRNDKLGFRYPGGESYRDVITRLEPVIMELERSKDVLVVSHTAVIRCILAYFTDGRLADMPYIEVPLHTLVKLTPSAQGCDVSYISFDAPAVKHASRLEGLRLCVSSLTGIDPCLNKELLPCELLGIPKIVITPATPDKRSKWTNGSDPRKNKDLQRVNGSH</sequence>
<dbReference type="AlphaFoldDB" id="A0A7T8GNQ7"/>
<feature type="region of interest" description="Disordered" evidence="4">
    <location>
        <begin position="389"/>
        <end position="413"/>
    </location>
</feature>